<evidence type="ECO:0000256" key="1">
    <source>
        <dbReference type="SAM" id="MobiDB-lite"/>
    </source>
</evidence>
<gene>
    <name evidence="2" type="ORF">ODALV1_LOCUS28091</name>
</gene>
<feature type="compositionally biased region" description="Polar residues" evidence="1">
    <location>
        <begin position="285"/>
        <end position="294"/>
    </location>
</feature>
<feature type="compositionally biased region" description="Acidic residues" evidence="1">
    <location>
        <begin position="69"/>
        <end position="100"/>
    </location>
</feature>
<feature type="region of interest" description="Disordered" evidence="1">
    <location>
        <begin position="51"/>
        <end position="107"/>
    </location>
</feature>
<proteinExistence type="predicted"/>
<evidence type="ECO:0000313" key="2">
    <source>
        <dbReference type="EMBL" id="CAL8139991.1"/>
    </source>
</evidence>
<name>A0ABP1S001_9HEXA</name>
<feature type="compositionally biased region" description="Low complexity" evidence="1">
    <location>
        <begin position="295"/>
        <end position="311"/>
    </location>
</feature>
<keyword evidence="3" id="KW-1185">Reference proteome</keyword>
<evidence type="ECO:0000313" key="3">
    <source>
        <dbReference type="Proteomes" id="UP001642540"/>
    </source>
</evidence>
<sequence length="326" mass="37315">MLTLKEFSMMRFKPKSTVNRLYPDLALVETENGESNASINVSKSYSVNKALEDGKSAEGSKQTECGESMVEEQDDENDYDDTGDYGNEDDDVDEDDDNNDGDSQAIRHNFDTNASTLGEFHHWLNLLTHEEARNLLAVQRNEEFKDSWIQRQKWHDKKTWKRFRRGCKMGETVSKKYERRFNDIVETTARNERLIGEIPNTKTDEFVKIMKEIWLQHQNERKLKNKTQKSNIHTRSMAPLVDSTIQVPTENPPIHTNQSNLEAILPIASVSPQQPPMLLPDGISPQETQSQRILSNSSSRRPSPSSSTASTVVPDDNQLESTYHSR</sequence>
<reference evidence="2 3" key="1">
    <citation type="submission" date="2024-08" db="EMBL/GenBank/DDBJ databases">
        <authorList>
            <person name="Cucini C."/>
            <person name="Frati F."/>
        </authorList>
    </citation>
    <scope>NUCLEOTIDE SEQUENCE [LARGE SCALE GENOMIC DNA]</scope>
</reference>
<feature type="region of interest" description="Disordered" evidence="1">
    <location>
        <begin position="221"/>
        <end position="240"/>
    </location>
</feature>
<dbReference type="Proteomes" id="UP001642540">
    <property type="component" value="Unassembled WGS sequence"/>
</dbReference>
<feature type="region of interest" description="Disordered" evidence="1">
    <location>
        <begin position="272"/>
        <end position="326"/>
    </location>
</feature>
<protein>
    <submittedName>
        <fullName evidence="2">Uncharacterized protein</fullName>
    </submittedName>
</protein>
<comment type="caution">
    <text evidence="2">The sequence shown here is derived from an EMBL/GenBank/DDBJ whole genome shotgun (WGS) entry which is preliminary data.</text>
</comment>
<dbReference type="EMBL" id="CAXLJM020000133">
    <property type="protein sequence ID" value="CAL8139991.1"/>
    <property type="molecule type" value="Genomic_DNA"/>
</dbReference>
<accession>A0ABP1S001</accession>
<organism evidence="2 3">
    <name type="scientific">Orchesella dallaii</name>
    <dbReference type="NCBI Taxonomy" id="48710"/>
    <lineage>
        <taxon>Eukaryota</taxon>
        <taxon>Metazoa</taxon>
        <taxon>Ecdysozoa</taxon>
        <taxon>Arthropoda</taxon>
        <taxon>Hexapoda</taxon>
        <taxon>Collembola</taxon>
        <taxon>Entomobryomorpha</taxon>
        <taxon>Entomobryoidea</taxon>
        <taxon>Orchesellidae</taxon>
        <taxon>Orchesellinae</taxon>
        <taxon>Orchesella</taxon>
    </lineage>
</organism>